<comment type="catalytic activity">
    <reaction evidence="6">
        <text>2 a quinone + NADH + H(+) = 2 a 1,4-benzosemiquinone + NAD(+)</text>
        <dbReference type="Rhea" id="RHEA:65952"/>
        <dbReference type="ChEBI" id="CHEBI:15378"/>
        <dbReference type="ChEBI" id="CHEBI:57540"/>
        <dbReference type="ChEBI" id="CHEBI:57945"/>
        <dbReference type="ChEBI" id="CHEBI:132124"/>
        <dbReference type="ChEBI" id="CHEBI:134225"/>
    </reaction>
</comment>
<dbReference type="Proteomes" id="UP001501237">
    <property type="component" value="Unassembled WGS sequence"/>
</dbReference>
<comment type="function">
    <text evidence="6">Quinone reductase that provides resistance to thiol-specific stress caused by electrophilic quinones.</text>
</comment>
<dbReference type="PANTHER" id="PTHR43741:SF4">
    <property type="entry name" value="FMN-DEPENDENT NADH:QUINONE OXIDOREDUCTASE"/>
    <property type="match status" value="1"/>
</dbReference>
<dbReference type="InterPro" id="IPR050104">
    <property type="entry name" value="FMN-dep_NADH:Q_OxRdtase_AzoR1"/>
</dbReference>
<keyword evidence="4 6" id="KW-0520">NAD</keyword>
<dbReference type="EMBL" id="BAAAUV010000031">
    <property type="protein sequence ID" value="GAA3236696.1"/>
    <property type="molecule type" value="Genomic_DNA"/>
</dbReference>
<evidence type="ECO:0000256" key="1">
    <source>
        <dbReference type="ARBA" id="ARBA00022630"/>
    </source>
</evidence>
<evidence type="ECO:0000256" key="5">
    <source>
        <dbReference type="ARBA" id="ARBA00048542"/>
    </source>
</evidence>
<dbReference type="Gene3D" id="3.40.50.360">
    <property type="match status" value="1"/>
</dbReference>
<keyword evidence="1 6" id="KW-0285">Flavoprotein</keyword>
<dbReference type="RefSeq" id="WP_344837412.1">
    <property type="nucleotide sequence ID" value="NZ_BAAAUV010000031.1"/>
</dbReference>
<organism evidence="8 9">
    <name type="scientific">Actinocorallia longicatena</name>
    <dbReference type="NCBI Taxonomy" id="111803"/>
    <lineage>
        <taxon>Bacteria</taxon>
        <taxon>Bacillati</taxon>
        <taxon>Actinomycetota</taxon>
        <taxon>Actinomycetes</taxon>
        <taxon>Streptosporangiales</taxon>
        <taxon>Thermomonosporaceae</taxon>
        <taxon>Actinocorallia</taxon>
    </lineage>
</organism>
<dbReference type="HAMAP" id="MF_01216">
    <property type="entry name" value="Azoreductase_type1"/>
    <property type="match status" value="1"/>
</dbReference>
<name>A0ABP6QM52_9ACTN</name>
<dbReference type="EC" id="1.7.1.17" evidence="6"/>
<comment type="similarity">
    <text evidence="6">Belongs to the azoreductase type 1 family.</text>
</comment>
<feature type="binding site" evidence="6">
    <location>
        <begin position="14"/>
        <end position="16"/>
    </location>
    <ligand>
        <name>FMN</name>
        <dbReference type="ChEBI" id="CHEBI:58210"/>
    </ligand>
</feature>
<evidence type="ECO:0000256" key="4">
    <source>
        <dbReference type="ARBA" id="ARBA00023027"/>
    </source>
</evidence>
<feature type="domain" description="Flavodoxin-like fold" evidence="7">
    <location>
        <begin position="1"/>
        <end position="182"/>
    </location>
</feature>
<evidence type="ECO:0000259" key="7">
    <source>
        <dbReference type="Pfam" id="PF02525"/>
    </source>
</evidence>
<dbReference type="InterPro" id="IPR029039">
    <property type="entry name" value="Flavoprotein-like_sf"/>
</dbReference>
<evidence type="ECO:0000256" key="2">
    <source>
        <dbReference type="ARBA" id="ARBA00022643"/>
    </source>
</evidence>
<comment type="cofactor">
    <cofactor evidence="6">
        <name>FMN</name>
        <dbReference type="ChEBI" id="CHEBI:58210"/>
    </cofactor>
    <text evidence="6">Binds 1 FMN per subunit.</text>
</comment>
<comment type="catalytic activity">
    <reaction evidence="5">
        <text>N,N-dimethyl-1,4-phenylenediamine + anthranilate + 2 NAD(+) = 2-(4-dimethylaminophenyl)diazenylbenzoate + 2 NADH + 2 H(+)</text>
        <dbReference type="Rhea" id="RHEA:55872"/>
        <dbReference type="ChEBI" id="CHEBI:15378"/>
        <dbReference type="ChEBI" id="CHEBI:15783"/>
        <dbReference type="ChEBI" id="CHEBI:16567"/>
        <dbReference type="ChEBI" id="CHEBI:57540"/>
        <dbReference type="ChEBI" id="CHEBI:57945"/>
        <dbReference type="ChEBI" id="CHEBI:71579"/>
        <dbReference type="EC" id="1.7.1.17"/>
    </reaction>
    <physiologicalReaction direction="right-to-left" evidence="5">
        <dbReference type="Rhea" id="RHEA:55874"/>
    </physiologicalReaction>
</comment>
<proteinExistence type="inferred from homology"/>
<keyword evidence="3 6" id="KW-0560">Oxidoreductase</keyword>
<comment type="caution">
    <text evidence="8">The sequence shown here is derived from an EMBL/GenBank/DDBJ whole genome shotgun (WGS) entry which is preliminary data.</text>
</comment>
<comment type="caution">
    <text evidence="6">Lacks conserved residue(s) required for the propagation of feature annotation.</text>
</comment>
<sequence length="215" mass="23608">MRLLHLDSGARRGSFSRRLSAAFAETWRATAPDAGYTYRDLAAQPVPHIGEDWTRICDTVLRLGITEPERLAEAVTTDAERAAWNVVEPLLNELISADVLLIGTPMYNYSVPSALKAWLDQVTFPKVSLAGRSIVVASARGGSYLPGAPKAPFDHQESYLRDFFAGHFFIEDVTFVHAEWSNALVDPLLGRHVADQEASFAGALARIRALAEEKA</sequence>
<dbReference type="InterPro" id="IPR003680">
    <property type="entry name" value="Flavodoxin_fold"/>
</dbReference>
<comment type="subunit">
    <text evidence="6">Homodimer.</text>
</comment>
<evidence type="ECO:0000313" key="8">
    <source>
        <dbReference type="EMBL" id="GAA3236696.1"/>
    </source>
</evidence>
<dbReference type="Pfam" id="PF02525">
    <property type="entry name" value="Flavodoxin_2"/>
    <property type="match status" value="1"/>
</dbReference>
<dbReference type="SUPFAM" id="SSF52218">
    <property type="entry name" value="Flavoproteins"/>
    <property type="match status" value="1"/>
</dbReference>
<evidence type="ECO:0000256" key="3">
    <source>
        <dbReference type="ARBA" id="ARBA00023002"/>
    </source>
</evidence>
<gene>
    <name evidence="6" type="primary">azoR</name>
    <name evidence="8" type="ORF">GCM10010468_71030</name>
</gene>
<keyword evidence="9" id="KW-1185">Reference proteome</keyword>
<protein>
    <recommendedName>
        <fullName evidence="6">FMN dependent NADH:quinone oxidoreductase</fullName>
        <ecNumber evidence="6">1.6.5.-</ecNumber>
    </recommendedName>
    <alternativeName>
        <fullName evidence="6">Azo-dye reductase</fullName>
    </alternativeName>
    <alternativeName>
        <fullName evidence="6">FMN-dependent NADH-azo compound oxidoreductase</fullName>
    </alternativeName>
    <alternativeName>
        <fullName evidence="6">FMN-dependent NADH-azoreductase</fullName>
        <ecNumber evidence="6">1.7.1.17</ecNumber>
    </alternativeName>
</protein>
<accession>A0ABP6QM52</accession>
<reference evidence="9" key="1">
    <citation type="journal article" date="2019" name="Int. J. Syst. Evol. Microbiol.">
        <title>The Global Catalogue of Microorganisms (GCM) 10K type strain sequencing project: providing services to taxonomists for standard genome sequencing and annotation.</title>
        <authorList>
            <consortium name="The Broad Institute Genomics Platform"/>
            <consortium name="The Broad Institute Genome Sequencing Center for Infectious Disease"/>
            <person name="Wu L."/>
            <person name="Ma J."/>
        </authorList>
    </citation>
    <scope>NUCLEOTIDE SEQUENCE [LARGE SCALE GENOMIC DNA]</scope>
    <source>
        <strain evidence="9">JCM 9377</strain>
    </source>
</reference>
<evidence type="ECO:0000256" key="6">
    <source>
        <dbReference type="HAMAP-Rule" id="MF_01216"/>
    </source>
</evidence>
<comment type="function">
    <text evidence="6">Also exhibits azoreductase activity. Catalyzes the reductive cleavage of the azo bond in aromatic azo compounds to the corresponding amines.</text>
</comment>
<dbReference type="PANTHER" id="PTHR43741">
    <property type="entry name" value="FMN-DEPENDENT NADH-AZOREDUCTASE 1"/>
    <property type="match status" value="1"/>
</dbReference>
<evidence type="ECO:0000313" key="9">
    <source>
        <dbReference type="Proteomes" id="UP001501237"/>
    </source>
</evidence>
<dbReference type="InterPro" id="IPR023048">
    <property type="entry name" value="NADH:quinone_OxRdtase_FMN_depd"/>
</dbReference>
<keyword evidence="2 6" id="KW-0288">FMN</keyword>
<dbReference type="EC" id="1.6.5.-" evidence="6"/>